<feature type="compositionally biased region" description="Polar residues" evidence="7">
    <location>
        <begin position="9"/>
        <end position="21"/>
    </location>
</feature>
<dbReference type="Proteomes" id="UP000298663">
    <property type="component" value="Unassembled WGS sequence"/>
</dbReference>
<dbReference type="GO" id="GO:0006357">
    <property type="term" value="P:regulation of transcription by RNA polymerase II"/>
    <property type="evidence" value="ECO:0007669"/>
    <property type="project" value="TreeGrafter"/>
</dbReference>
<keyword evidence="4 5" id="KW-0539">Nucleus</keyword>
<evidence type="ECO:0000256" key="6">
    <source>
        <dbReference type="RuleBase" id="RU000682"/>
    </source>
</evidence>
<dbReference type="InterPro" id="IPR051000">
    <property type="entry name" value="Homeobox_DNA-bind_prot"/>
</dbReference>
<dbReference type="GO" id="GO:0005634">
    <property type="term" value="C:nucleus"/>
    <property type="evidence" value="ECO:0007669"/>
    <property type="project" value="UniProtKB-SubCell"/>
</dbReference>
<reference evidence="9 10" key="1">
    <citation type="journal article" date="2015" name="Genome Biol.">
        <title>Comparative genomics of Steinernema reveals deeply conserved gene regulatory networks.</title>
        <authorList>
            <person name="Dillman A.R."/>
            <person name="Macchietto M."/>
            <person name="Porter C.F."/>
            <person name="Rogers A."/>
            <person name="Williams B."/>
            <person name="Antoshechkin I."/>
            <person name="Lee M.M."/>
            <person name="Goodwin Z."/>
            <person name="Lu X."/>
            <person name="Lewis E.E."/>
            <person name="Goodrich-Blair H."/>
            <person name="Stock S.P."/>
            <person name="Adams B.J."/>
            <person name="Sternberg P.W."/>
            <person name="Mortazavi A."/>
        </authorList>
    </citation>
    <scope>NUCLEOTIDE SEQUENCE [LARGE SCALE GENOMIC DNA]</scope>
    <source>
        <strain evidence="9 10">ALL</strain>
    </source>
</reference>
<evidence type="ECO:0000256" key="2">
    <source>
        <dbReference type="ARBA" id="ARBA00023125"/>
    </source>
</evidence>
<comment type="caution">
    <text evidence="9">The sequence shown here is derived from an EMBL/GenBank/DDBJ whole genome shotgun (WGS) entry which is preliminary data.</text>
</comment>
<dbReference type="PROSITE" id="PS50071">
    <property type="entry name" value="HOMEOBOX_2"/>
    <property type="match status" value="1"/>
</dbReference>
<dbReference type="GO" id="GO:0000978">
    <property type="term" value="F:RNA polymerase II cis-regulatory region sequence-specific DNA binding"/>
    <property type="evidence" value="ECO:0007669"/>
    <property type="project" value="TreeGrafter"/>
</dbReference>
<dbReference type="Pfam" id="PF00046">
    <property type="entry name" value="Homeodomain"/>
    <property type="match status" value="1"/>
</dbReference>
<feature type="region of interest" description="Disordered" evidence="7">
    <location>
        <begin position="1"/>
        <end position="101"/>
    </location>
</feature>
<dbReference type="EMBL" id="AZBU02000001">
    <property type="protein sequence ID" value="TMS36826.1"/>
    <property type="molecule type" value="Genomic_DNA"/>
</dbReference>
<evidence type="ECO:0000256" key="1">
    <source>
        <dbReference type="ARBA" id="ARBA00004123"/>
    </source>
</evidence>
<dbReference type="OrthoDB" id="6159439at2759"/>
<dbReference type="PANTHER" id="PTHR24324">
    <property type="entry name" value="HOMEOBOX PROTEIN HHEX"/>
    <property type="match status" value="1"/>
</dbReference>
<dbReference type="STRING" id="34508.A0A4U8UU38"/>
<feature type="DNA-binding region" description="Homeobox" evidence="5">
    <location>
        <begin position="159"/>
        <end position="203"/>
    </location>
</feature>
<feature type="compositionally biased region" description="Low complexity" evidence="7">
    <location>
        <begin position="50"/>
        <end position="73"/>
    </location>
</feature>
<keyword evidence="10" id="KW-1185">Reference proteome</keyword>
<dbReference type="Gene3D" id="1.10.10.60">
    <property type="entry name" value="Homeodomain-like"/>
    <property type="match status" value="1"/>
</dbReference>
<dbReference type="InterPro" id="IPR009057">
    <property type="entry name" value="Homeodomain-like_sf"/>
</dbReference>
<dbReference type="GO" id="GO:0030154">
    <property type="term" value="P:cell differentiation"/>
    <property type="evidence" value="ECO:0007669"/>
    <property type="project" value="TreeGrafter"/>
</dbReference>
<dbReference type="InterPro" id="IPR001356">
    <property type="entry name" value="HD"/>
</dbReference>
<evidence type="ECO:0000256" key="7">
    <source>
        <dbReference type="SAM" id="MobiDB-lite"/>
    </source>
</evidence>
<evidence type="ECO:0000256" key="4">
    <source>
        <dbReference type="ARBA" id="ARBA00023242"/>
    </source>
</evidence>
<dbReference type="AlphaFoldDB" id="A0A4U8UU38"/>
<evidence type="ECO:0000256" key="5">
    <source>
        <dbReference type="PROSITE-ProRule" id="PRU00108"/>
    </source>
</evidence>
<organism evidence="9 10">
    <name type="scientific">Steinernema carpocapsae</name>
    <name type="common">Entomopathogenic nematode</name>
    <dbReference type="NCBI Taxonomy" id="34508"/>
    <lineage>
        <taxon>Eukaryota</taxon>
        <taxon>Metazoa</taxon>
        <taxon>Ecdysozoa</taxon>
        <taxon>Nematoda</taxon>
        <taxon>Chromadorea</taxon>
        <taxon>Rhabditida</taxon>
        <taxon>Tylenchina</taxon>
        <taxon>Panagrolaimomorpha</taxon>
        <taxon>Strongyloidoidea</taxon>
        <taxon>Steinernematidae</taxon>
        <taxon>Steinernema</taxon>
    </lineage>
</organism>
<comment type="subcellular location">
    <subcellularLocation>
        <location evidence="1 5 6">Nucleus</location>
    </subcellularLocation>
</comment>
<dbReference type="CDD" id="cd00086">
    <property type="entry name" value="homeodomain"/>
    <property type="match status" value="1"/>
</dbReference>
<dbReference type="PANTHER" id="PTHR24324:SF5">
    <property type="entry name" value="HEMATOPOIETICALLY-EXPRESSED HOMEOBOX PROTEIN HHEX"/>
    <property type="match status" value="1"/>
</dbReference>
<accession>A0A4U8UU38</accession>
<feature type="domain" description="Homeobox" evidence="8">
    <location>
        <begin position="157"/>
        <end position="202"/>
    </location>
</feature>
<evidence type="ECO:0000313" key="9">
    <source>
        <dbReference type="EMBL" id="TMS36826.1"/>
    </source>
</evidence>
<keyword evidence="3 5" id="KW-0371">Homeobox</keyword>
<sequence length="226" mass="25255">MSRDDRSAFSISHLLQSSPSTPAHGLPDPAVTQLKPSAPTLVPFSVTSCSPNPSDPQSSADSSAPLPPLSSQSFERFKTNDSSSSRTSPEVHEAPEMNHPGPFNSPQWYNAVSYVNMATQQISQHLANSAAAQSPLIGGGWDPRIPWIYPYMHKTQQKRKGGQIRFTNEQTDALEQKFDNHKYLSPQERKKLAKSLQLSERQNEWDSENDLQEHVERVVNTRFSLE</sequence>
<protein>
    <recommendedName>
        <fullName evidence="8">Homeobox domain-containing protein</fullName>
    </recommendedName>
</protein>
<keyword evidence="2 5" id="KW-0238">DNA-binding</keyword>
<gene>
    <name evidence="9" type="ORF">L596_003904</name>
</gene>
<evidence type="ECO:0000256" key="3">
    <source>
        <dbReference type="ARBA" id="ARBA00023155"/>
    </source>
</evidence>
<evidence type="ECO:0000313" key="10">
    <source>
        <dbReference type="Proteomes" id="UP000298663"/>
    </source>
</evidence>
<name>A0A4U8UU38_STECR</name>
<evidence type="ECO:0000259" key="8">
    <source>
        <dbReference type="PROSITE" id="PS50071"/>
    </source>
</evidence>
<proteinExistence type="predicted"/>
<reference evidence="9 10" key="2">
    <citation type="journal article" date="2019" name="G3 (Bethesda)">
        <title>Hybrid Assembly of the Genome of the Entomopathogenic Nematode Steinernema carpocapsae Identifies the X-Chromosome.</title>
        <authorList>
            <person name="Serra L."/>
            <person name="Macchietto M."/>
            <person name="Macias-Munoz A."/>
            <person name="McGill C.J."/>
            <person name="Rodriguez I.M."/>
            <person name="Rodriguez B."/>
            <person name="Murad R."/>
            <person name="Mortazavi A."/>
        </authorList>
    </citation>
    <scope>NUCLEOTIDE SEQUENCE [LARGE SCALE GENOMIC DNA]</scope>
    <source>
        <strain evidence="9 10">ALL</strain>
    </source>
</reference>
<dbReference type="SMART" id="SM00389">
    <property type="entry name" value="HOX"/>
    <property type="match status" value="1"/>
</dbReference>
<dbReference type="SUPFAM" id="SSF46689">
    <property type="entry name" value="Homeodomain-like"/>
    <property type="match status" value="1"/>
</dbReference>